<keyword evidence="1" id="KW-0862">Zinc</keyword>
<dbReference type="PANTHER" id="PTHR10044">
    <property type="entry name" value="INHIBITOR OF APOPTOSIS"/>
    <property type="match status" value="1"/>
</dbReference>
<dbReference type="SUPFAM" id="SSF57850">
    <property type="entry name" value="RING/U-box"/>
    <property type="match status" value="1"/>
</dbReference>
<keyword evidence="1" id="KW-0479">Metal-binding</keyword>
<accession>A0A5B9G7B5</accession>
<dbReference type="PANTHER" id="PTHR10044:SF139">
    <property type="entry name" value="DEATH-ASSOCIATED INHIBITOR OF APOPTOSIS 2"/>
    <property type="match status" value="1"/>
</dbReference>
<dbReference type="InterPro" id="IPR013083">
    <property type="entry name" value="Znf_RING/FYVE/PHD"/>
</dbReference>
<dbReference type="InterPro" id="IPR001370">
    <property type="entry name" value="BIR_rpt"/>
</dbReference>
<dbReference type="PROSITE" id="PS50143">
    <property type="entry name" value="BIR_REPEAT_2"/>
    <property type="match status" value="1"/>
</dbReference>
<organism evidence="3">
    <name type="scientific">Mamestra configurata nucleopolyhedrovirus</name>
    <name type="common">MacoNPV</name>
    <dbReference type="NCBI Taxonomy" id="207830"/>
    <lineage>
        <taxon>Viruses</taxon>
        <taxon>Viruses incertae sedis</taxon>
        <taxon>Naldaviricetes</taxon>
        <taxon>Lefavirales</taxon>
        <taxon>Baculoviridae</taxon>
        <taxon>Alphabaculovirus</taxon>
        <taxon>Alphabaculovirus maconfiguratae</taxon>
    </lineage>
</organism>
<evidence type="ECO:0000313" key="3">
    <source>
        <dbReference type="EMBL" id="QEE79997.1"/>
    </source>
</evidence>
<name>A0A5B9G7B5_NPVMC</name>
<dbReference type="InterPro" id="IPR001841">
    <property type="entry name" value="Znf_RING"/>
</dbReference>
<dbReference type="Pfam" id="PF13920">
    <property type="entry name" value="zf-C3HC4_3"/>
    <property type="match status" value="1"/>
</dbReference>
<feature type="domain" description="RING-type" evidence="2">
    <location>
        <begin position="205"/>
        <end position="240"/>
    </location>
</feature>
<dbReference type="SUPFAM" id="SSF57924">
    <property type="entry name" value="Inhibitor of apoptosis (IAP) repeat"/>
    <property type="match status" value="2"/>
</dbReference>
<dbReference type="SMART" id="SM00238">
    <property type="entry name" value="BIR"/>
    <property type="match status" value="1"/>
</dbReference>
<evidence type="ECO:0000256" key="1">
    <source>
        <dbReference type="PROSITE-ProRule" id="PRU00175"/>
    </source>
</evidence>
<dbReference type="Gene3D" id="1.10.1170.10">
    <property type="entry name" value="Inhibitor Of Apoptosis Protein (2mihbC-IAP-1), Chain A"/>
    <property type="match status" value="1"/>
</dbReference>
<dbReference type="EMBL" id="MK409385">
    <property type="protein sequence ID" value="QEE79997.1"/>
    <property type="molecule type" value="Genomic_DNA"/>
</dbReference>
<dbReference type="InterPro" id="IPR050784">
    <property type="entry name" value="IAP"/>
</dbReference>
<protein>
    <submittedName>
        <fullName evidence="3">Iap-2</fullName>
    </submittedName>
</protein>
<dbReference type="PROSITE" id="PS50089">
    <property type="entry name" value="ZF_RING_2"/>
    <property type="match status" value="1"/>
</dbReference>
<dbReference type="Pfam" id="PF00653">
    <property type="entry name" value="BIR"/>
    <property type="match status" value="1"/>
</dbReference>
<reference evidence="3" key="1">
    <citation type="submission" date="2019-01" db="EMBL/GenBank/DDBJ databases">
        <title>Genomics of alphabaculovirus isolates infecting Mamestra species from North America and Eurasia.</title>
        <authorList>
            <person name="Erlandson M.A."/>
            <person name="Baldwin D."/>
            <person name="Theilmann D.A."/>
        </authorList>
    </citation>
    <scope>NUCLEOTIDE SEQUENCE</scope>
    <source>
        <strain evidence="3">AB260</strain>
    </source>
</reference>
<proteinExistence type="predicted"/>
<dbReference type="GO" id="GO:0008270">
    <property type="term" value="F:zinc ion binding"/>
    <property type="evidence" value="ECO:0007669"/>
    <property type="project" value="UniProtKB-KW"/>
</dbReference>
<sequence>MNAMHAHLAPPSHFKNADNRLASFDGVFLSNDYKNNLVNTGIYYDGADGYKCAYCSLYLKRLDAHQLKYHTFSVCPKATAQLYKNVTLRKESFRKFKIARAHFKDNYQQLAQNGFYYYGKKVEIRCSCCQIVIVKLNKTDNASVIHRTWSPECHFNTLPPLVEEKPIEKPYVNIYPQLDSFVQNKVESATAVAAAAAPLNDDTICKICMDLPRDTCFLPCAHLVTCSVCAKRCKDCCVCRAKIKERLPIYLQ</sequence>
<dbReference type="Gene3D" id="3.30.40.10">
    <property type="entry name" value="Zinc/RING finger domain, C3HC4 (zinc finger)"/>
    <property type="match status" value="1"/>
</dbReference>
<dbReference type="CDD" id="cd00022">
    <property type="entry name" value="BIR"/>
    <property type="match status" value="1"/>
</dbReference>
<organismHost>
    <name type="scientific">Mamestra configurata</name>
    <name type="common">bertha armyworm</name>
    <dbReference type="NCBI Taxonomy" id="174822"/>
</organismHost>
<keyword evidence="1" id="KW-0863">Zinc-finger</keyword>
<evidence type="ECO:0000259" key="2">
    <source>
        <dbReference type="PROSITE" id="PS50089"/>
    </source>
</evidence>